<evidence type="ECO:0000313" key="4">
    <source>
        <dbReference type="Proteomes" id="UP000288603"/>
    </source>
</evidence>
<evidence type="ECO:0000313" key="3">
    <source>
        <dbReference type="EMBL" id="RWZ59241.1"/>
    </source>
</evidence>
<dbReference type="RefSeq" id="WP_128499794.1">
    <property type="nucleotide sequence ID" value="NZ_RZNC01000005.1"/>
</dbReference>
<keyword evidence="4" id="KW-1185">Reference proteome</keyword>
<dbReference type="PROSITE" id="PS51257">
    <property type="entry name" value="PROKAR_LIPOPROTEIN"/>
    <property type="match status" value="1"/>
</dbReference>
<feature type="region of interest" description="Disordered" evidence="1">
    <location>
        <begin position="20"/>
        <end position="69"/>
    </location>
</feature>
<dbReference type="OrthoDB" id="5122861at2"/>
<name>A0A3S4AGF5_9MICO</name>
<feature type="compositionally biased region" description="Low complexity" evidence="1">
    <location>
        <begin position="20"/>
        <end position="57"/>
    </location>
</feature>
<gene>
    <name evidence="3" type="ORF">ELQ92_13340</name>
</gene>
<feature type="signal peptide" evidence="2">
    <location>
        <begin position="1"/>
        <end position="19"/>
    </location>
</feature>
<dbReference type="Proteomes" id="UP000288603">
    <property type="component" value="Unassembled WGS sequence"/>
</dbReference>
<protein>
    <recommendedName>
        <fullName evidence="5">Ig-like domain-containing protein</fullName>
    </recommendedName>
</protein>
<dbReference type="EMBL" id="RZNC01000005">
    <property type="protein sequence ID" value="RWZ59241.1"/>
    <property type="molecule type" value="Genomic_DNA"/>
</dbReference>
<organism evidence="3 4">
    <name type="scientific">Labedella populi</name>
    <dbReference type="NCBI Taxonomy" id="2498850"/>
    <lineage>
        <taxon>Bacteria</taxon>
        <taxon>Bacillati</taxon>
        <taxon>Actinomycetota</taxon>
        <taxon>Actinomycetes</taxon>
        <taxon>Micrococcales</taxon>
        <taxon>Microbacteriaceae</taxon>
        <taxon>Labedella</taxon>
    </lineage>
</organism>
<dbReference type="AlphaFoldDB" id="A0A3S4AGF5"/>
<evidence type="ECO:0000256" key="2">
    <source>
        <dbReference type="SAM" id="SignalP"/>
    </source>
</evidence>
<evidence type="ECO:0000256" key="1">
    <source>
        <dbReference type="SAM" id="MobiDB-lite"/>
    </source>
</evidence>
<comment type="caution">
    <text evidence="3">The sequence shown here is derived from an EMBL/GenBank/DDBJ whole genome shotgun (WGS) entry which is preliminary data.</text>
</comment>
<sequence>MSKRAVMAAVVLAAGIALAGCTSGSPEPSSSPSAGGSTPTRPTPTATAPTPSVTATPAPTPTPTSPASWTAESAYAACVAFHRDKTAADGLDPDSASWNPYSPDVVRQNGSEWLVDLIGTVEDDDGNVYDGIFSCTVGGTPAAPSVSESAGM</sequence>
<accession>A0A3S4AGF5</accession>
<feature type="chain" id="PRO_5018662033" description="Ig-like domain-containing protein" evidence="2">
    <location>
        <begin position="20"/>
        <end position="152"/>
    </location>
</feature>
<proteinExistence type="predicted"/>
<evidence type="ECO:0008006" key="5">
    <source>
        <dbReference type="Google" id="ProtNLM"/>
    </source>
</evidence>
<reference evidence="3 4" key="1">
    <citation type="submission" date="2018-12" db="EMBL/GenBank/DDBJ databases">
        <authorList>
            <person name="Li F."/>
        </authorList>
    </citation>
    <scope>NUCLEOTIDE SEQUENCE [LARGE SCALE GENOMIC DNA]</scope>
    <source>
        <strain evidence="3 4">8H24J-4-2</strain>
    </source>
</reference>
<keyword evidence="2" id="KW-0732">Signal</keyword>